<feature type="chain" id="PRO_5046833994" evidence="4">
    <location>
        <begin position="22"/>
        <end position="518"/>
    </location>
</feature>
<evidence type="ECO:0000256" key="3">
    <source>
        <dbReference type="SAM" id="MobiDB-lite"/>
    </source>
</evidence>
<feature type="region of interest" description="Disordered" evidence="3">
    <location>
        <begin position="324"/>
        <end position="343"/>
    </location>
</feature>
<dbReference type="SMART" id="SM00287">
    <property type="entry name" value="SH3b"/>
    <property type="match status" value="4"/>
</dbReference>
<feature type="domain" description="SH3b" evidence="5">
    <location>
        <begin position="104"/>
        <end position="171"/>
    </location>
</feature>
<proteinExistence type="predicted"/>
<dbReference type="SUPFAM" id="SSF50044">
    <property type="entry name" value="SH3-domain"/>
    <property type="match status" value="1"/>
</dbReference>
<feature type="domain" description="SH3b" evidence="5">
    <location>
        <begin position="261"/>
        <end position="324"/>
    </location>
</feature>
<dbReference type="Gene3D" id="3.40.630.40">
    <property type="entry name" value="Zn-dependent exopeptidases"/>
    <property type="match status" value="1"/>
</dbReference>
<evidence type="ECO:0000256" key="1">
    <source>
        <dbReference type="ARBA" id="ARBA00022801"/>
    </source>
</evidence>
<evidence type="ECO:0000259" key="5">
    <source>
        <dbReference type="PROSITE" id="PS51781"/>
    </source>
</evidence>
<dbReference type="PIRSF" id="PIRSF037846">
    <property type="entry name" value="Autolysin_YrvJ_prd"/>
    <property type="match status" value="1"/>
</dbReference>
<dbReference type="InterPro" id="IPR036028">
    <property type="entry name" value="SH3-like_dom_sf"/>
</dbReference>
<keyword evidence="4" id="KW-0732">Signal</keyword>
<evidence type="ECO:0000256" key="4">
    <source>
        <dbReference type="SAM" id="SignalP"/>
    </source>
</evidence>
<dbReference type="Pfam" id="PF08239">
    <property type="entry name" value="SH3_3"/>
    <property type="match status" value="4"/>
</dbReference>
<comment type="caution">
    <text evidence="6">The sequence shown here is derived from an EMBL/GenBank/DDBJ whole genome shotgun (WGS) entry which is preliminary data.</text>
</comment>
<dbReference type="InterPro" id="IPR050695">
    <property type="entry name" value="N-acetylmuramoyl_amidase_3"/>
</dbReference>
<reference evidence="7" key="1">
    <citation type="journal article" date="2019" name="Int. J. Syst. Evol. Microbiol.">
        <title>The Global Catalogue of Microorganisms (GCM) 10K type strain sequencing project: providing services to taxonomists for standard genome sequencing and annotation.</title>
        <authorList>
            <consortium name="The Broad Institute Genomics Platform"/>
            <consortium name="The Broad Institute Genome Sequencing Center for Infectious Disease"/>
            <person name="Wu L."/>
            <person name="Ma J."/>
        </authorList>
    </citation>
    <scope>NUCLEOTIDE SEQUENCE [LARGE SCALE GENOMIC DNA]</scope>
    <source>
        <strain evidence="7">KCTC 3913</strain>
    </source>
</reference>
<evidence type="ECO:0000313" key="7">
    <source>
        <dbReference type="Proteomes" id="UP001597506"/>
    </source>
</evidence>
<keyword evidence="7" id="KW-1185">Reference proteome</keyword>
<dbReference type="SMART" id="SM00646">
    <property type="entry name" value="Ami_3"/>
    <property type="match status" value="1"/>
</dbReference>
<feature type="signal peptide" evidence="4">
    <location>
        <begin position="1"/>
        <end position="21"/>
    </location>
</feature>
<dbReference type="SUPFAM" id="SSF53187">
    <property type="entry name" value="Zn-dependent exopeptidases"/>
    <property type="match status" value="1"/>
</dbReference>
<evidence type="ECO:0000256" key="2">
    <source>
        <dbReference type="ARBA" id="ARBA00023316"/>
    </source>
</evidence>
<dbReference type="Proteomes" id="UP001597506">
    <property type="component" value="Unassembled WGS sequence"/>
</dbReference>
<feature type="domain" description="SH3b" evidence="5">
    <location>
        <begin position="33"/>
        <end position="94"/>
    </location>
</feature>
<keyword evidence="1" id="KW-0378">Hydrolase</keyword>
<dbReference type="CDD" id="cd02696">
    <property type="entry name" value="MurNAc-LAA"/>
    <property type="match status" value="1"/>
</dbReference>
<dbReference type="PANTHER" id="PTHR30404">
    <property type="entry name" value="N-ACETYLMURAMOYL-L-ALANINE AMIDASE"/>
    <property type="match status" value="1"/>
</dbReference>
<accession>A0ABW5RUZ1</accession>
<dbReference type="PROSITE" id="PS51781">
    <property type="entry name" value="SH3B"/>
    <property type="match status" value="4"/>
</dbReference>
<dbReference type="InterPro" id="IPR017293">
    <property type="entry name" value="N-acetylmuramoyl-L-ala_amidase"/>
</dbReference>
<sequence>MKKIKKTIISFLLLFTILPFFQPYDLHPTSAEAEEISVGVPTLNVRKGPGLSYSVVGQASKGENFKIIDKDGDWYKIESGSLSGWVANWLVLEAEESEESSSESSIGTVTTNSLRVRESPSEGSSILGVLQKGETVNIIGSISGWYEIEYNSGNAWTSEEYIQINSANKDDSQSSSSSSADYGTITVHSLNVRSDNTLNGEVIAKVEKGDKYPIVEENNNWYKIELSDGSKGWVAGWYVEKTVANIEEPEEQSLPESKNNSDTITILYNGTNLRAEADTSSKIIRRANSGETFSVAEQQGDWFAIELEDGNLAYVASWVVSTTSTDDSADSPEANTHNSTSKDKVVVLDPGHGGVDSGTIGIQGTLEKALTLNTANLINEKLQNAGIKVIMTRRNDQYLSLPSRVGLSHYYGADAFISIHYDSISTSSVVGHTTYYYHNYQKSLANSIHNHLANSLTTKDRGVRYGDYHVIRENKQPAVLLELGFLSNAAEEANVNTSYFQETAANAISQGIDNYLSD</sequence>
<dbReference type="Pfam" id="PF01520">
    <property type="entry name" value="Amidase_3"/>
    <property type="match status" value="1"/>
</dbReference>
<name>A0ABW5RUZ1_9BACI</name>
<protein>
    <submittedName>
        <fullName evidence="6">SH3 domain-containing protein</fullName>
    </submittedName>
</protein>
<evidence type="ECO:0000313" key="6">
    <source>
        <dbReference type="EMBL" id="MFD2681397.1"/>
    </source>
</evidence>
<feature type="domain" description="SH3b" evidence="5">
    <location>
        <begin position="180"/>
        <end position="243"/>
    </location>
</feature>
<dbReference type="InterPro" id="IPR003646">
    <property type="entry name" value="SH3-like_bac-type"/>
</dbReference>
<dbReference type="PANTHER" id="PTHR30404:SF7">
    <property type="entry name" value="CELL WALL AMIDASE LYTH-RELATED"/>
    <property type="match status" value="1"/>
</dbReference>
<dbReference type="Gene3D" id="2.30.30.40">
    <property type="entry name" value="SH3 Domains"/>
    <property type="match status" value="4"/>
</dbReference>
<gene>
    <name evidence="6" type="ORF">ACFSUL_11640</name>
</gene>
<dbReference type="RefSeq" id="WP_377935579.1">
    <property type="nucleotide sequence ID" value="NZ_JBHUMF010000030.1"/>
</dbReference>
<dbReference type="EMBL" id="JBHUMF010000030">
    <property type="protein sequence ID" value="MFD2681397.1"/>
    <property type="molecule type" value="Genomic_DNA"/>
</dbReference>
<keyword evidence="2" id="KW-0961">Cell wall biogenesis/degradation</keyword>
<organism evidence="6 7">
    <name type="scientific">Bacillus seohaeanensis</name>
    <dbReference type="NCBI Taxonomy" id="284580"/>
    <lineage>
        <taxon>Bacteria</taxon>
        <taxon>Bacillati</taxon>
        <taxon>Bacillota</taxon>
        <taxon>Bacilli</taxon>
        <taxon>Bacillales</taxon>
        <taxon>Bacillaceae</taxon>
        <taxon>Bacillus</taxon>
    </lineage>
</organism>
<dbReference type="InterPro" id="IPR002508">
    <property type="entry name" value="MurNAc-LAA_cat"/>
</dbReference>